<name>A0ABX1CG01_9ACTN</name>
<comment type="caution">
    <text evidence="2">The sequence shown here is derived from an EMBL/GenBank/DDBJ whole genome shotgun (WGS) entry which is preliminary data.</text>
</comment>
<evidence type="ECO:0000313" key="3">
    <source>
        <dbReference type="Proteomes" id="UP000727056"/>
    </source>
</evidence>
<keyword evidence="3" id="KW-1185">Reference proteome</keyword>
<evidence type="ECO:0000256" key="1">
    <source>
        <dbReference type="SAM" id="MobiDB-lite"/>
    </source>
</evidence>
<feature type="compositionally biased region" description="Low complexity" evidence="1">
    <location>
        <begin position="41"/>
        <end position="65"/>
    </location>
</feature>
<reference evidence="2 3" key="1">
    <citation type="submission" date="2020-03" db="EMBL/GenBank/DDBJ databases">
        <title>Draft genome of Streptomyces sp. ventii, isolated from the Axial Seamount in the Pacific Ocean, and resequencing of the two type strains Streptomyces lonarensis strain NCL 716 and Streptomyces bohaiensis strain 11A07.</title>
        <authorList>
            <person name="Loughran R.M."/>
            <person name="Pfannmuller K.M."/>
            <person name="Wasson B.J."/>
            <person name="Deadmond M.C."/>
            <person name="Paddock B.E."/>
            <person name="Koyack M.J."/>
            <person name="Gallegos D.A."/>
            <person name="Mitchell E.A."/>
            <person name="Ushijima B."/>
            <person name="Saw J.H."/>
            <person name="Mcphail K.L."/>
            <person name="Videau P."/>
        </authorList>
    </citation>
    <scope>NUCLEOTIDE SEQUENCE [LARGE SCALE GENOMIC DNA]</scope>
    <source>
        <strain evidence="2 3">11A07</strain>
    </source>
</reference>
<dbReference type="Proteomes" id="UP000727056">
    <property type="component" value="Unassembled WGS sequence"/>
</dbReference>
<protein>
    <submittedName>
        <fullName evidence="2">(2Fe-2S)-binding protein</fullName>
    </submittedName>
</protein>
<sequence>MNEERHGPQGGEPDPRHSDVPAPGTSWGGEYDSDATAFVQLPEGLIGDPGPGDPLAAPAHGYRPP</sequence>
<proteinExistence type="predicted"/>
<evidence type="ECO:0000313" key="2">
    <source>
        <dbReference type="EMBL" id="NJQ17986.1"/>
    </source>
</evidence>
<gene>
    <name evidence="2" type="ORF">HCN52_24430</name>
</gene>
<accession>A0ABX1CG01</accession>
<feature type="region of interest" description="Disordered" evidence="1">
    <location>
        <begin position="1"/>
        <end position="65"/>
    </location>
</feature>
<organism evidence="2 3">
    <name type="scientific">Streptomyces bohaiensis</name>
    <dbReference type="NCBI Taxonomy" id="1431344"/>
    <lineage>
        <taxon>Bacteria</taxon>
        <taxon>Bacillati</taxon>
        <taxon>Actinomycetota</taxon>
        <taxon>Actinomycetes</taxon>
        <taxon>Kitasatosporales</taxon>
        <taxon>Streptomycetaceae</taxon>
        <taxon>Streptomyces</taxon>
    </lineage>
</organism>
<dbReference type="EMBL" id="JAAVJC010000522">
    <property type="protein sequence ID" value="NJQ17986.1"/>
    <property type="molecule type" value="Genomic_DNA"/>
</dbReference>
<feature type="compositionally biased region" description="Basic and acidic residues" evidence="1">
    <location>
        <begin position="1"/>
        <end position="19"/>
    </location>
</feature>
<feature type="non-terminal residue" evidence="2">
    <location>
        <position position="65"/>
    </location>
</feature>